<evidence type="ECO:0000313" key="3">
    <source>
        <dbReference type="Proteomes" id="UP001597368"/>
    </source>
</evidence>
<dbReference type="EMBL" id="JBHUFV010000052">
    <property type="protein sequence ID" value="MFD1936888.1"/>
    <property type="molecule type" value="Genomic_DNA"/>
</dbReference>
<dbReference type="Proteomes" id="UP001597368">
    <property type="component" value="Unassembled WGS sequence"/>
</dbReference>
<gene>
    <name evidence="2" type="ORF">ACFSKW_36000</name>
</gene>
<evidence type="ECO:0000256" key="1">
    <source>
        <dbReference type="SAM" id="MobiDB-lite"/>
    </source>
</evidence>
<comment type="caution">
    <text evidence="2">The sequence shown here is derived from an EMBL/GenBank/DDBJ whole genome shotgun (WGS) entry which is preliminary data.</text>
</comment>
<evidence type="ECO:0000313" key="2">
    <source>
        <dbReference type="EMBL" id="MFD1936888.1"/>
    </source>
</evidence>
<accession>A0ABW4T4G1</accession>
<protein>
    <submittedName>
        <fullName evidence="2">Uncharacterized protein</fullName>
    </submittedName>
</protein>
<keyword evidence="3" id="KW-1185">Reference proteome</keyword>
<feature type="region of interest" description="Disordered" evidence="1">
    <location>
        <begin position="1"/>
        <end position="21"/>
    </location>
</feature>
<organism evidence="2 3">
    <name type="scientific">Nonomuraea mangrovi</name>
    <dbReference type="NCBI Taxonomy" id="2316207"/>
    <lineage>
        <taxon>Bacteria</taxon>
        <taxon>Bacillati</taxon>
        <taxon>Actinomycetota</taxon>
        <taxon>Actinomycetes</taxon>
        <taxon>Streptosporangiales</taxon>
        <taxon>Streptosporangiaceae</taxon>
        <taxon>Nonomuraea</taxon>
    </lineage>
</organism>
<sequence>MDQDGGITLTNGPPPAVHPTDPGVLHFEFGTGWSGIGTDIYRYDSRRDLVTKTHNSYDRVTAFAFNPAEPGVMYLGTAEEL</sequence>
<proteinExistence type="predicted"/>
<reference evidence="3" key="1">
    <citation type="journal article" date="2019" name="Int. J. Syst. Evol. Microbiol.">
        <title>The Global Catalogue of Microorganisms (GCM) 10K type strain sequencing project: providing services to taxonomists for standard genome sequencing and annotation.</title>
        <authorList>
            <consortium name="The Broad Institute Genomics Platform"/>
            <consortium name="The Broad Institute Genome Sequencing Center for Infectious Disease"/>
            <person name="Wu L."/>
            <person name="Ma J."/>
        </authorList>
    </citation>
    <scope>NUCLEOTIDE SEQUENCE [LARGE SCALE GENOMIC DNA]</scope>
    <source>
        <strain evidence="3">ICMP 6774ER</strain>
    </source>
</reference>
<name>A0ABW4T4G1_9ACTN</name>
<dbReference type="RefSeq" id="WP_379577567.1">
    <property type="nucleotide sequence ID" value="NZ_JBHUFV010000052.1"/>
</dbReference>